<dbReference type="InterPro" id="IPR002469">
    <property type="entry name" value="Peptidase_S9B_N"/>
</dbReference>
<dbReference type="PANTHER" id="PTHR11731:SF160">
    <property type="entry name" value="DIPEPTIDYL AMINOPEPTIDASE A"/>
    <property type="match status" value="1"/>
</dbReference>
<proteinExistence type="inferred from homology"/>
<evidence type="ECO:0000256" key="1">
    <source>
        <dbReference type="ARBA" id="ARBA00006150"/>
    </source>
</evidence>
<dbReference type="AlphaFoldDB" id="A0A061ALJ0"/>
<dbReference type="InterPro" id="IPR029058">
    <property type="entry name" value="AB_hydrolase_fold"/>
</dbReference>
<dbReference type="EMBL" id="LK052887">
    <property type="protein sequence ID" value="CDR38415.1"/>
    <property type="molecule type" value="Genomic_DNA"/>
</dbReference>
<feature type="compositionally biased region" description="Low complexity" evidence="7">
    <location>
        <begin position="25"/>
        <end position="36"/>
    </location>
</feature>
<dbReference type="PhylomeDB" id="A0A061ALJ0"/>
<keyword evidence="2" id="KW-0031">Aminopeptidase</keyword>
<accession>A0A061ALJ0</accession>
<dbReference type="InterPro" id="IPR001375">
    <property type="entry name" value="Peptidase_S9_cat"/>
</dbReference>
<dbReference type="InterPro" id="IPR050278">
    <property type="entry name" value="Serine_Prot_S9B/DPPIV"/>
</dbReference>
<dbReference type="GO" id="GO:0008239">
    <property type="term" value="F:dipeptidyl-peptidase activity"/>
    <property type="evidence" value="ECO:0007669"/>
    <property type="project" value="TreeGrafter"/>
</dbReference>
<evidence type="ECO:0000256" key="5">
    <source>
        <dbReference type="ARBA" id="ARBA00022825"/>
    </source>
</evidence>
<dbReference type="GO" id="GO:0004177">
    <property type="term" value="F:aminopeptidase activity"/>
    <property type="evidence" value="ECO:0007669"/>
    <property type="project" value="UniProtKB-KW"/>
</dbReference>
<feature type="domain" description="Dipeptidylpeptidase IV N-terminal" evidence="10">
    <location>
        <begin position="254"/>
        <end position="610"/>
    </location>
</feature>
<name>A0A061ALJ0_CYBFA</name>
<feature type="region of interest" description="Disordered" evidence="7">
    <location>
        <begin position="1"/>
        <end position="36"/>
    </location>
</feature>
<dbReference type="PANTHER" id="PTHR11731">
    <property type="entry name" value="PROTEASE FAMILY S9B,C DIPEPTIDYL-PEPTIDASE IV-RELATED"/>
    <property type="match status" value="1"/>
</dbReference>
<sequence length="899" mass="102095">MPRDSLDIELQPLSRSQSSQDGDLAPSTPRSSSGSAASQLLQEVNYLGRNSPNYEDFESDTQFISLMPVKRLKRAALGGLVVIIAVVYTAWLLSYRSGNHSSRNAIKNSTLAQYTSSTASIIISSGTPILSSIGTTQAPMKEPLSSILSQDRESSTPTTTKELVALTEKPTRPSREPIPHLGYKESVLQSQVMFVSANNLKKKDDDGLYLIKQGNRFVLKKLADPEFEKTLHDSDKFDFEGQEIIIEALIPHGNGSKALIFSNYEKRFRHSTLADFYLFDANKGDFTAITSGKSTSKIQHASWSSTGKYVSFVQDGDLYVFDTETRKVDAVTTDGSEEILNGKTDWVYEEEILATDSAIWWSADDKQLAFLKFNETGVEELPLEKFDQGVYPKLEYIKYPKPGNTNPRVSLHHYEVEGKSLSAIERGDSKLGDDWICYGSTFIDNTLVIRETDRESKKLDYRVVKDHVSRVFYSIDSSKYDGWIENFNDMIAIPRNETVKRSTDGFVDIVENNGYNHIGLFESLDSTEGPIILTSGEWEVISILKFDDTSNLLYFTANRQSHFEKHLFAVDITTKQIYSISDISTPAYHEVVFSPGARFAYDYNEGPTFPLIYLIDTNSFTIAEKPSSREKRSVDFTGARRSYHTVALSDGETVDVIEMVPENFNKTKKHPLLLSVYGGPGFRKLNVMLHTGFEDNISDDLDAVILYIDPRGTGGQGWKYRSYAKRHIGHWEPRDLTEMTKLWLDSRDYIDEEKVAIWGWSYGGFTTLKTLEYDQGNVFKYGMAVAPVTDWRMYDSMYTERYMDQPKDNEDGYKESRIAHVEGLKGVKRFSIMHGTGDDNVHIQNTYKLLDDLNMHSITNFDLMVYPDSDHNINYHNAYSNLMTRLREWAKNNILEDHQ</sequence>
<evidence type="ECO:0000256" key="2">
    <source>
        <dbReference type="ARBA" id="ARBA00022438"/>
    </source>
</evidence>
<keyword evidence="8" id="KW-0472">Membrane</keyword>
<dbReference type="SUPFAM" id="SSF53474">
    <property type="entry name" value="alpha/beta-Hydrolases"/>
    <property type="match status" value="1"/>
</dbReference>
<evidence type="ECO:0000256" key="7">
    <source>
        <dbReference type="SAM" id="MobiDB-lite"/>
    </source>
</evidence>
<dbReference type="SUPFAM" id="SSF82171">
    <property type="entry name" value="DPP6 N-terminal domain-like"/>
    <property type="match status" value="1"/>
</dbReference>
<dbReference type="Gene3D" id="2.140.10.30">
    <property type="entry name" value="Dipeptidylpeptidase IV, N-terminal domain"/>
    <property type="match status" value="1"/>
</dbReference>
<dbReference type="GO" id="GO:0005886">
    <property type="term" value="C:plasma membrane"/>
    <property type="evidence" value="ECO:0007669"/>
    <property type="project" value="TreeGrafter"/>
</dbReference>
<dbReference type="Pfam" id="PF00930">
    <property type="entry name" value="DPPIV_N"/>
    <property type="match status" value="1"/>
</dbReference>
<dbReference type="Gene3D" id="3.40.50.1820">
    <property type="entry name" value="alpha/beta hydrolase"/>
    <property type="match status" value="1"/>
</dbReference>
<dbReference type="Pfam" id="PF00326">
    <property type="entry name" value="Peptidase_S9"/>
    <property type="match status" value="1"/>
</dbReference>
<dbReference type="GO" id="GO:0008236">
    <property type="term" value="F:serine-type peptidase activity"/>
    <property type="evidence" value="ECO:0007669"/>
    <property type="project" value="UniProtKB-KW"/>
</dbReference>
<dbReference type="GO" id="GO:0006508">
    <property type="term" value="P:proteolysis"/>
    <property type="evidence" value="ECO:0007669"/>
    <property type="project" value="UniProtKB-KW"/>
</dbReference>
<comment type="similarity">
    <text evidence="1">Belongs to the peptidase S9B family.</text>
</comment>
<evidence type="ECO:0000256" key="6">
    <source>
        <dbReference type="ARBA" id="ARBA00023180"/>
    </source>
</evidence>
<feature type="transmembrane region" description="Helical" evidence="8">
    <location>
        <begin position="75"/>
        <end position="93"/>
    </location>
</feature>
<organism evidence="11">
    <name type="scientific">Cyberlindnera fabianii</name>
    <name type="common">Yeast</name>
    <name type="synonym">Hansenula fabianii</name>
    <dbReference type="NCBI Taxonomy" id="36022"/>
    <lineage>
        <taxon>Eukaryota</taxon>
        <taxon>Fungi</taxon>
        <taxon>Dikarya</taxon>
        <taxon>Ascomycota</taxon>
        <taxon>Saccharomycotina</taxon>
        <taxon>Saccharomycetes</taxon>
        <taxon>Phaffomycetales</taxon>
        <taxon>Phaffomycetaceae</taxon>
        <taxon>Cyberlindnera</taxon>
    </lineage>
</organism>
<evidence type="ECO:0000256" key="8">
    <source>
        <dbReference type="SAM" id="Phobius"/>
    </source>
</evidence>
<protein>
    <submittedName>
        <fullName evidence="11">CYFA0S02e01420g1_1</fullName>
    </submittedName>
</protein>
<evidence type="ECO:0000313" key="11">
    <source>
        <dbReference type="EMBL" id="CDR38415.1"/>
    </source>
</evidence>
<gene>
    <name evidence="11" type="ORF">CYFA0S_02e01420g</name>
</gene>
<evidence type="ECO:0000256" key="3">
    <source>
        <dbReference type="ARBA" id="ARBA00022670"/>
    </source>
</evidence>
<feature type="domain" description="Peptidase S9 prolyl oligopeptidase catalytic" evidence="9">
    <location>
        <begin position="698"/>
        <end position="894"/>
    </location>
</feature>
<keyword evidence="8" id="KW-0812">Transmembrane</keyword>
<keyword evidence="8" id="KW-1133">Transmembrane helix</keyword>
<keyword evidence="4" id="KW-0378">Hydrolase</keyword>
<evidence type="ECO:0000259" key="10">
    <source>
        <dbReference type="Pfam" id="PF00930"/>
    </source>
</evidence>
<reference evidence="11" key="1">
    <citation type="journal article" date="2014" name="Genome Announc.">
        <title>Genome sequence of the yeast Cyberlindnera fabianii (Hansenula fabianii).</title>
        <authorList>
            <person name="Freel K.C."/>
            <person name="Sarilar V."/>
            <person name="Neuveglise C."/>
            <person name="Devillers H."/>
            <person name="Friedrich A."/>
            <person name="Schacherer J."/>
        </authorList>
    </citation>
    <scope>NUCLEOTIDE SEQUENCE</scope>
    <source>
        <strain evidence="11">YJS4271</strain>
    </source>
</reference>
<keyword evidence="6" id="KW-0325">Glycoprotein</keyword>
<dbReference type="FunFam" id="3.40.50.1820:FF:000003">
    <property type="entry name" value="Dipeptidyl peptidase 4"/>
    <property type="match status" value="1"/>
</dbReference>
<keyword evidence="3" id="KW-0645">Protease</keyword>
<dbReference type="VEuPathDB" id="FungiDB:BON22_4084"/>
<evidence type="ECO:0000259" key="9">
    <source>
        <dbReference type="Pfam" id="PF00326"/>
    </source>
</evidence>
<evidence type="ECO:0000256" key="4">
    <source>
        <dbReference type="ARBA" id="ARBA00022801"/>
    </source>
</evidence>
<dbReference type="MEROPS" id="S09.005"/>
<keyword evidence="5" id="KW-0720">Serine protease</keyword>
<dbReference type="OrthoDB" id="16520at2759"/>